<name>A0A918GXH4_9ACTN</name>
<dbReference type="EMBL" id="BMQQ01000002">
    <property type="protein sequence ID" value="GGT19213.1"/>
    <property type="molecule type" value="Genomic_DNA"/>
</dbReference>
<comment type="caution">
    <text evidence="1">The sequence shown here is derived from an EMBL/GenBank/DDBJ whole genome shotgun (WGS) entry which is preliminary data.</text>
</comment>
<keyword evidence="2" id="KW-1185">Reference proteome</keyword>
<evidence type="ECO:0000313" key="2">
    <source>
        <dbReference type="Proteomes" id="UP000619486"/>
    </source>
</evidence>
<dbReference type="RefSeq" id="WP_229832686.1">
    <property type="nucleotide sequence ID" value="NZ_BMQQ01000002.1"/>
</dbReference>
<proteinExistence type="predicted"/>
<gene>
    <name evidence="1" type="ORF">GCM10014713_10220</name>
</gene>
<accession>A0A918GXH4</accession>
<evidence type="ECO:0000313" key="1">
    <source>
        <dbReference type="EMBL" id="GGT19213.1"/>
    </source>
</evidence>
<dbReference type="Proteomes" id="UP000619486">
    <property type="component" value="Unassembled WGS sequence"/>
</dbReference>
<reference evidence="1" key="1">
    <citation type="journal article" date="2014" name="Int. J. Syst. Evol. Microbiol.">
        <title>Complete genome sequence of Corynebacterium casei LMG S-19264T (=DSM 44701T), isolated from a smear-ripened cheese.</title>
        <authorList>
            <consortium name="US DOE Joint Genome Institute (JGI-PGF)"/>
            <person name="Walter F."/>
            <person name="Albersmeier A."/>
            <person name="Kalinowski J."/>
            <person name="Ruckert C."/>
        </authorList>
    </citation>
    <scope>NUCLEOTIDE SEQUENCE</scope>
    <source>
        <strain evidence="1">JCM 3172</strain>
    </source>
</reference>
<sequence>MGCPTQNHHVQASSSGCLSTKETALCGDCRDQLSAGLRELPALYLSCELSLGGTRTPQERVSQSGGRQEMPFNAEAAEARSSVRSTLASWASLIADERGIEAPERQVVQLARFIHENIPWLSAHPAAGDAVEEFGTLIRRARQACEPRHVRIVPVGDCVREECTGKLRAVVKVVAGARPKPSEIRCSANNAHWWASDEWAALGLGMQASHATTRRSWYSVADIAALWNIPNGSIYRLANQYRWRRQKVSGKVFYHAADVNAAQRG</sequence>
<organism evidence="1 2">
    <name type="scientific">Streptomyces purpureus</name>
    <dbReference type="NCBI Taxonomy" id="1951"/>
    <lineage>
        <taxon>Bacteria</taxon>
        <taxon>Bacillati</taxon>
        <taxon>Actinomycetota</taxon>
        <taxon>Actinomycetes</taxon>
        <taxon>Kitasatosporales</taxon>
        <taxon>Streptomycetaceae</taxon>
        <taxon>Streptomyces</taxon>
    </lineage>
</organism>
<reference evidence="1" key="2">
    <citation type="submission" date="2020-09" db="EMBL/GenBank/DDBJ databases">
        <authorList>
            <person name="Sun Q."/>
            <person name="Ohkuma M."/>
        </authorList>
    </citation>
    <scope>NUCLEOTIDE SEQUENCE</scope>
    <source>
        <strain evidence="1">JCM 3172</strain>
    </source>
</reference>
<dbReference type="AlphaFoldDB" id="A0A918GXH4"/>
<protein>
    <submittedName>
        <fullName evidence="1">Uncharacterized protein</fullName>
    </submittedName>
</protein>